<sequence>MPRIRDPATLLMAPSAVSLALVTCFFSQSPSFSSHGTAAAAAATTSSIGSRSSEDLVGCCRI</sequence>
<accession>A0A0A9GZ73</accession>
<proteinExistence type="predicted"/>
<dbReference type="EMBL" id="GBRH01171998">
    <property type="protein sequence ID" value="JAE25898.1"/>
    <property type="molecule type" value="Transcribed_RNA"/>
</dbReference>
<organism evidence="1">
    <name type="scientific">Arundo donax</name>
    <name type="common">Giant reed</name>
    <name type="synonym">Donax arundinaceus</name>
    <dbReference type="NCBI Taxonomy" id="35708"/>
    <lineage>
        <taxon>Eukaryota</taxon>
        <taxon>Viridiplantae</taxon>
        <taxon>Streptophyta</taxon>
        <taxon>Embryophyta</taxon>
        <taxon>Tracheophyta</taxon>
        <taxon>Spermatophyta</taxon>
        <taxon>Magnoliopsida</taxon>
        <taxon>Liliopsida</taxon>
        <taxon>Poales</taxon>
        <taxon>Poaceae</taxon>
        <taxon>PACMAD clade</taxon>
        <taxon>Arundinoideae</taxon>
        <taxon>Arundineae</taxon>
        <taxon>Arundo</taxon>
    </lineage>
</organism>
<dbReference type="AlphaFoldDB" id="A0A0A9GZ73"/>
<name>A0A0A9GZ73_ARUDO</name>
<reference evidence="1" key="2">
    <citation type="journal article" date="2015" name="Data Brief">
        <title>Shoot transcriptome of the giant reed, Arundo donax.</title>
        <authorList>
            <person name="Barrero R.A."/>
            <person name="Guerrero F.D."/>
            <person name="Moolhuijzen P."/>
            <person name="Goolsby J.A."/>
            <person name="Tidwell J."/>
            <person name="Bellgard S.E."/>
            <person name="Bellgard M.I."/>
        </authorList>
    </citation>
    <scope>NUCLEOTIDE SEQUENCE</scope>
    <source>
        <tissue evidence="1">Shoot tissue taken approximately 20 cm above the soil surface</tissue>
    </source>
</reference>
<reference evidence="1" key="1">
    <citation type="submission" date="2014-09" db="EMBL/GenBank/DDBJ databases">
        <authorList>
            <person name="Magalhaes I.L.F."/>
            <person name="Oliveira U."/>
            <person name="Santos F.R."/>
            <person name="Vidigal T.H.D.A."/>
            <person name="Brescovit A.D."/>
            <person name="Santos A.J."/>
        </authorList>
    </citation>
    <scope>NUCLEOTIDE SEQUENCE</scope>
    <source>
        <tissue evidence="1">Shoot tissue taken approximately 20 cm above the soil surface</tissue>
    </source>
</reference>
<evidence type="ECO:0000313" key="1">
    <source>
        <dbReference type="EMBL" id="JAE25898.1"/>
    </source>
</evidence>
<protein>
    <submittedName>
        <fullName evidence="1">Uncharacterized protein</fullName>
    </submittedName>
</protein>